<reference evidence="2" key="2">
    <citation type="journal article" date="2018" name="Environ. Microbiol.">
        <title>Bloom of a denitrifying methanotroph, 'Candidatus Methylomirabilis limnetica', in a deep stratified lake.</title>
        <authorList>
            <person name="Graf J.S."/>
            <person name="Mayr M.J."/>
            <person name="Marchant H.K."/>
            <person name="Tienken D."/>
            <person name="Hach P.F."/>
            <person name="Brand A."/>
            <person name="Schubert C.J."/>
            <person name="Kuypers M.M."/>
            <person name="Milucka J."/>
        </authorList>
    </citation>
    <scope>NUCLEOTIDE SEQUENCE [LARGE SCALE GENOMIC DNA]</scope>
    <source>
        <strain evidence="2">Zug</strain>
    </source>
</reference>
<dbReference type="OrthoDB" id="3078464at2"/>
<gene>
    <name evidence="1" type="ORF">CLG94_11575</name>
</gene>
<dbReference type="AlphaFoldDB" id="A0A2T4TVH6"/>
<proteinExistence type="predicted"/>
<accession>A0A2T4TVH6</accession>
<sequence>MPKTDMKNLHVPLPQPLYQRLRAEAKRENRPATVLVREAIDLWLAEQYRASVHDEIACYARKVAGTSDDLDPDLEAASVEHVVDAWENSERVSDP</sequence>
<organism evidence="1 2">
    <name type="scientific">Candidatus Methylomirabilis limnetica</name>
    <dbReference type="NCBI Taxonomy" id="2033718"/>
    <lineage>
        <taxon>Bacteria</taxon>
        <taxon>Candidatus Methylomirabilota</taxon>
        <taxon>Candidatus Methylomirabilia</taxon>
        <taxon>Candidatus Methylomirabilales</taxon>
        <taxon>Candidatus Methylomirabilaceae</taxon>
        <taxon>Candidatus Methylomirabilis</taxon>
    </lineage>
</organism>
<evidence type="ECO:0000313" key="1">
    <source>
        <dbReference type="EMBL" id="PTL35114.1"/>
    </source>
</evidence>
<evidence type="ECO:0000313" key="2">
    <source>
        <dbReference type="Proteomes" id="UP000241436"/>
    </source>
</evidence>
<dbReference type="EMBL" id="NVQC01000030">
    <property type="protein sequence ID" value="PTL35114.1"/>
    <property type="molecule type" value="Genomic_DNA"/>
</dbReference>
<dbReference type="RefSeq" id="WP_107563727.1">
    <property type="nucleotide sequence ID" value="NZ_NVQC01000030.1"/>
</dbReference>
<evidence type="ECO:0008006" key="3">
    <source>
        <dbReference type="Google" id="ProtNLM"/>
    </source>
</evidence>
<comment type="caution">
    <text evidence="1">The sequence shown here is derived from an EMBL/GenBank/DDBJ whole genome shotgun (WGS) entry which is preliminary data.</text>
</comment>
<name>A0A2T4TVH6_9BACT</name>
<reference evidence="1 2" key="1">
    <citation type="submission" date="2017-09" db="EMBL/GenBank/DDBJ databases">
        <title>Bloom of a denitrifying methanotroph, Candidatus Methylomirabilis limnetica, in a deep stratified lake.</title>
        <authorList>
            <person name="Graf J.S."/>
            <person name="Marchant H.K."/>
            <person name="Tienken D."/>
            <person name="Hach P.F."/>
            <person name="Brand A."/>
            <person name="Schubert C.J."/>
            <person name="Kuypers M.M."/>
            <person name="Milucka J."/>
        </authorList>
    </citation>
    <scope>NUCLEOTIDE SEQUENCE [LARGE SCALE GENOMIC DNA]</scope>
    <source>
        <strain evidence="1 2">Zug</strain>
    </source>
</reference>
<protein>
    <recommendedName>
        <fullName evidence="3">Ribbon-helix-helix protein CopG domain-containing protein</fullName>
    </recommendedName>
</protein>
<dbReference type="Proteomes" id="UP000241436">
    <property type="component" value="Unassembled WGS sequence"/>
</dbReference>
<keyword evidence="2" id="KW-1185">Reference proteome</keyword>